<dbReference type="Pfam" id="PF01551">
    <property type="entry name" value="Peptidase_M23"/>
    <property type="match status" value="1"/>
</dbReference>
<reference evidence="4 5" key="1">
    <citation type="journal article" date="2014" name="Int. J. Syst. Evol. Microbiol.">
        <title>Complete genome sequence of Corynebacterium casei LMG S-19264T (=DSM 44701T), isolated from a smear-ripened cheese.</title>
        <authorList>
            <consortium name="US DOE Joint Genome Institute (JGI-PGF)"/>
            <person name="Walter F."/>
            <person name="Albersmeier A."/>
            <person name="Kalinowski J."/>
            <person name="Ruckert C."/>
        </authorList>
    </citation>
    <scope>NUCLEOTIDE SEQUENCE [LARGE SCALE GENOMIC DNA]</scope>
    <source>
        <strain evidence="4 5">NBRC 111766</strain>
    </source>
</reference>
<accession>A0AA37U079</accession>
<feature type="chain" id="PRO_5041400041" evidence="2">
    <location>
        <begin position="19"/>
        <end position="371"/>
    </location>
</feature>
<evidence type="ECO:0000313" key="4">
    <source>
        <dbReference type="EMBL" id="GLS85329.1"/>
    </source>
</evidence>
<sequence length="371" mass="38850">MIRKTAIALMLTTSVAWGGVAEDAAEASAQLQQAVAALQEAEGAKDRVAALTQTIKAYEEGLAALREALRQAELRETALTLQFQAKRDRIAQLLGVLARIDAEPGPLLLLHPTGPLGTVRSGMMLADVTPALQAEVNDLKGQLQELSDLRSLQKAAGETLGQGLQAAQTARSELSQAMSDRTKLPKRFTEDPEVLKGLLESADTLESFAAGLALDDTGNASFADQQGKLDLPALGTLLLKPNETDVRGVTRPGMTLATRPGALVTSPWAATIRYRGPLLDYGNVMIIEPGGGYLMVLGGLDQVYGEVGEVIAKGAALGLMGGGAQASGDLLAPAKEGSGGRETETLYIELRQGAAPVDPMAWFAATAKAEE</sequence>
<feature type="coiled-coil region" evidence="1">
    <location>
        <begin position="21"/>
        <end position="82"/>
    </location>
</feature>
<feature type="signal peptide" evidence="2">
    <location>
        <begin position="1"/>
        <end position="18"/>
    </location>
</feature>
<keyword evidence="1" id="KW-0175">Coiled coil</keyword>
<dbReference type="SUPFAM" id="SSF51261">
    <property type="entry name" value="Duplicated hybrid motif"/>
    <property type="match status" value="1"/>
</dbReference>
<dbReference type="Proteomes" id="UP001157355">
    <property type="component" value="Unassembled WGS sequence"/>
</dbReference>
<keyword evidence="5" id="KW-1185">Reference proteome</keyword>
<protein>
    <submittedName>
        <fullName evidence="4">Peptidase M23</fullName>
    </submittedName>
</protein>
<gene>
    <name evidence="4" type="ORF">GCM10010873_03020</name>
</gene>
<proteinExistence type="predicted"/>
<organism evidence="4 5">
    <name type="scientific">Cypionkella aquatica</name>
    <dbReference type="NCBI Taxonomy" id="1756042"/>
    <lineage>
        <taxon>Bacteria</taxon>
        <taxon>Pseudomonadati</taxon>
        <taxon>Pseudomonadota</taxon>
        <taxon>Alphaproteobacteria</taxon>
        <taxon>Rhodobacterales</taxon>
        <taxon>Paracoccaceae</taxon>
        <taxon>Cypionkella</taxon>
    </lineage>
</organism>
<evidence type="ECO:0000259" key="3">
    <source>
        <dbReference type="Pfam" id="PF01551"/>
    </source>
</evidence>
<name>A0AA37U079_9RHOB</name>
<dbReference type="AlphaFoldDB" id="A0AA37U079"/>
<dbReference type="InterPro" id="IPR016047">
    <property type="entry name" value="M23ase_b-sheet_dom"/>
</dbReference>
<evidence type="ECO:0000313" key="5">
    <source>
        <dbReference type="Proteomes" id="UP001157355"/>
    </source>
</evidence>
<comment type="caution">
    <text evidence="4">The sequence shown here is derived from an EMBL/GenBank/DDBJ whole genome shotgun (WGS) entry which is preliminary data.</text>
</comment>
<evidence type="ECO:0000256" key="2">
    <source>
        <dbReference type="SAM" id="SignalP"/>
    </source>
</evidence>
<dbReference type="Gene3D" id="2.70.70.10">
    <property type="entry name" value="Glucose Permease (Domain IIA)"/>
    <property type="match status" value="1"/>
</dbReference>
<keyword evidence="2" id="KW-0732">Signal</keyword>
<dbReference type="RefSeq" id="WP_284323553.1">
    <property type="nucleotide sequence ID" value="NZ_BSPP01000002.1"/>
</dbReference>
<dbReference type="EMBL" id="BSPP01000002">
    <property type="protein sequence ID" value="GLS85329.1"/>
    <property type="molecule type" value="Genomic_DNA"/>
</dbReference>
<feature type="domain" description="M23ase beta-sheet core" evidence="3">
    <location>
        <begin position="252"/>
        <end position="359"/>
    </location>
</feature>
<evidence type="ECO:0000256" key="1">
    <source>
        <dbReference type="SAM" id="Coils"/>
    </source>
</evidence>
<dbReference type="InterPro" id="IPR011055">
    <property type="entry name" value="Dup_hybrid_motif"/>
</dbReference>